<reference evidence="2 3" key="1">
    <citation type="submission" date="2019-07" db="EMBL/GenBank/DDBJ databases">
        <title>Insights of Desulfuromonas acetexigens electromicrobiology.</title>
        <authorList>
            <person name="Katuri K."/>
            <person name="Sapireddy V."/>
            <person name="Shaw D.R."/>
            <person name="Saikaly P."/>
        </authorList>
    </citation>
    <scope>NUCLEOTIDE SEQUENCE [LARGE SCALE GENOMIC DNA]</scope>
    <source>
        <strain evidence="2 3">2873</strain>
    </source>
</reference>
<gene>
    <name evidence="2" type="ORF">FL622_08585</name>
</gene>
<dbReference type="AlphaFoldDB" id="A0A550JF64"/>
<organism evidence="2 3">
    <name type="scientific">Trichloromonas acetexigens</name>
    <dbReference type="NCBI Taxonomy" id="38815"/>
    <lineage>
        <taxon>Bacteria</taxon>
        <taxon>Pseudomonadati</taxon>
        <taxon>Thermodesulfobacteriota</taxon>
        <taxon>Desulfuromonadia</taxon>
        <taxon>Desulfuromonadales</taxon>
        <taxon>Trichloromonadaceae</taxon>
        <taxon>Trichloromonas</taxon>
    </lineage>
</organism>
<evidence type="ECO:0000313" key="3">
    <source>
        <dbReference type="Proteomes" id="UP000317155"/>
    </source>
</evidence>
<dbReference type="InterPro" id="IPR043519">
    <property type="entry name" value="NT_sf"/>
</dbReference>
<comment type="caution">
    <text evidence="2">The sequence shown here is derived from an EMBL/GenBank/DDBJ whole genome shotgun (WGS) entry which is preliminary data.</text>
</comment>
<dbReference type="Gene3D" id="3.30.460.10">
    <property type="entry name" value="Beta Polymerase, domain 2"/>
    <property type="match status" value="1"/>
</dbReference>
<dbReference type="Pfam" id="PF01909">
    <property type="entry name" value="NTP_transf_2"/>
    <property type="match status" value="1"/>
</dbReference>
<evidence type="ECO:0000259" key="1">
    <source>
        <dbReference type="Pfam" id="PF01909"/>
    </source>
</evidence>
<accession>A0A550JF64</accession>
<keyword evidence="2" id="KW-0808">Transferase</keyword>
<dbReference type="InterPro" id="IPR002934">
    <property type="entry name" value="Polymerase_NTP_transf_dom"/>
</dbReference>
<dbReference type="RefSeq" id="WP_092057673.1">
    <property type="nucleotide sequence ID" value="NZ_FOJJ01000037.1"/>
</dbReference>
<evidence type="ECO:0000313" key="2">
    <source>
        <dbReference type="EMBL" id="TRO81846.1"/>
    </source>
</evidence>
<protein>
    <submittedName>
        <fullName evidence="2">Nucleotidyltransferase domain-containing protein</fullName>
    </submittedName>
</protein>
<dbReference type="CDD" id="cd05403">
    <property type="entry name" value="NT_KNTase_like"/>
    <property type="match status" value="1"/>
</dbReference>
<dbReference type="GO" id="GO:0016779">
    <property type="term" value="F:nucleotidyltransferase activity"/>
    <property type="evidence" value="ECO:0007669"/>
    <property type="project" value="InterPro"/>
</dbReference>
<sequence>MLDLRPEWLAEVRRLLDQYVPDAEVLAFGSRVNGNAHEGSDLDLLIRNPEAPERSHPHLNQLRTAFAESSLPILVDLLDWAVIPEDFRAEIHKGPVEVLQPGHPQD</sequence>
<dbReference type="Proteomes" id="UP000317155">
    <property type="component" value="Unassembled WGS sequence"/>
</dbReference>
<proteinExistence type="predicted"/>
<keyword evidence="3" id="KW-1185">Reference proteome</keyword>
<dbReference type="SUPFAM" id="SSF81301">
    <property type="entry name" value="Nucleotidyltransferase"/>
    <property type="match status" value="1"/>
</dbReference>
<name>A0A550JF64_9BACT</name>
<feature type="domain" description="Polymerase nucleotidyl transferase" evidence="1">
    <location>
        <begin position="10"/>
        <end position="63"/>
    </location>
</feature>
<dbReference type="OrthoDB" id="9808659at2"/>
<dbReference type="EMBL" id="VJVV01000005">
    <property type="protein sequence ID" value="TRO81846.1"/>
    <property type="molecule type" value="Genomic_DNA"/>
</dbReference>